<keyword evidence="1" id="KW-0472">Membrane</keyword>
<proteinExistence type="predicted"/>
<gene>
    <name evidence="2" type="ORF">HDK90DRAFT_240746</name>
</gene>
<dbReference type="EMBL" id="JBBWRZ010000005">
    <property type="protein sequence ID" value="KAK8235287.1"/>
    <property type="molecule type" value="Genomic_DNA"/>
</dbReference>
<comment type="caution">
    <text evidence="2">The sequence shown here is derived from an EMBL/GenBank/DDBJ whole genome shotgun (WGS) entry which is preliminary data.</text>
</comment>
<organism evidence="2 3">
    <name type="scientific">Phyllosticta capitalensis</name>
    <dbReference type="NCBI Taxonomy" id="121624"/>
    <lineage>
        <taxon>Eukaryota</taxon>
        <taxon>Fungi</taxon>
        <taxon>Dikarya</taxon>
        <taxon>Ascomycota</taxon>
        <taxon>Pezizomycotina</taxon>
        <taxon>Dothideomycetes</taxon>
        <taxon>Dothideomycetes incertae sedis</taxon>
        <taxon>Botryosphaeriales</taxon>
        <taxon>Phyllostictaceae</taxon>
        <taxon>Phyllosticta</taxon>
    </lineage>
</organism>
<evidence type="ECO:0008006" key="4">
    <source>
        <dbReference type="Google" id="ProtNLM"/>
    </source>
</evidence>
<feature type="transmembrane region" description="Helical" evidence="1">
    <location>
        <begin position="45"/>
        <end position="62"/>
    </location>
</feature>
<keyword evidence="1" id="KW-1133">Transmembrane helix</keyword>
<feature type="transmembrane region" description="Helical" evidence="1">
    <location>
        <begin position="68"/>
        <end position="85"/>
    </location>
</feature>
<evidence type="ECO:0000313" key="3">
    <source>
        <dbReference type="Proteomes" id="UP001492380"/>
    </source>
</evidence>
<evidence type="ECO:0000313" key="2">
    <source>
        <dbReference type="EMBL" id="KAK8235287.1"/>
    </source>
</evidence>
<keyword evidence="1" id="KW-0812">Transmembrane</keyword>
<name>A0ABR1YPB9_9PEZI</name>
<keyword evidence="3" id="KW-1185">Reference proteome</keyword>
<dbReference type="Proteomes" id="UP001492380">
    <property type="component" value="Unassembled WGS sequence"/>
</dbReference>
<reference evidence="2 3" key="1">
    <citation type="submission" date="2024-04" db="EMBL/GenBank/DDBJ databases">
        <title>Phyllosticta paracitricarpa is synonymous to the EU quarantine fungus P. citricarpa based on phylogenomic analyses.</title>
        <authorList>
            <consortium name="Lawrence Berkeley National Laboratory"/>
            <person name="Van Ingen-Buijs V.A."/>
            <person name="Van Westerhoven A.C."/>
            <person name="Haridas S."/>
            <person name="Skiadas P."/>
            <person name="Martin F."/>
            <person name="Groenewald J.Z."/>
            <person name="Crous P.W."/>
            <person name="Seidl M.F."/>
        </authorList>
    </citation>
    <scope>NUCLEOTIDE SEQUENCE [LARGE SCALE GENOMIC DNA]</scope>
    <source>
        <strain evidence="2 3">CBS 123374</strain>
    </source>
</reference>
<accession>A0ABR1YPB9</accession>
<protein>
    <recommendedName>
        <fullName evidence="4">Transmembrane protein</fullName>
    </recommendedName>
</protein>
<evidence type="ECO:0000256" key="1">
    <source>
        <dbReference type="SAM" id="Phobius"/>
    </source>
</evidence>
<sequence length="134" mass="15228">MEARACLLFDFFQRYPFSTPHHHLDLFIDLKVCCPSYHCRSIRQLIRLRLILALALAFVSRGQYCTAIYHPTPFSTFLLVLPILFTRPCGLSPLLVCSCPCVIFPVSYILDSSFPLPMAVAIAVVSSTSFRWLL</sequence>